<evidence type="ECO:0000313" key="1">
    <source>
        <dbReference type="EMBL" id="EKC38966.1"/>
    </source>
</evidence>
<proteinExistence type="predicted"/>
<name>K1RVV8_MAGGI</name>
<dbReference type="InParanoid" id="K1RVV8"/>
<accession>K1RVV8</accession>
<dbReference type="HOGENOM" id="CLU_3144273_0_0_1"/>
<protein>
    <submittedName>
        <fullName evidence="1">Uncharacterized protein</fullName>
    </submittedName>
</protein>
<reference evidence="1" key="1">
    <citation type="journal article" date="2012" name="Nature">
        <title>The oyster genome reveals stress adaptation and complexity of shell formation.</title>
        <authorList>
            <person name="Zhang G."/>
            <person name="Fang X."/>
            <person name="Guo X."/>
            <person name="Li L."/>
            <person name="Luo R."/>
            <person name="Xu F."/>
            <person name="Yang P."/>
            <person name="Zhang L."/>
            <person name="Wang X."/>
            <person name="Qi H."/>
            <person name="Xiong Z."/>
            <person name="Que H."/>
            <person name="Xie Y."/>
            <person name="Holland P.W."/>
            <person name="Paps J."/>
            <person name="Zhu Y."/>
            <person name="Wu F."/>
            <person name="Chen Y."/>
            <person name="Wang J."/>
            <person name="Peng C."/>
            <person name="Meng J."/>
            <person name="Yang L."/>
            <person name="Liu J."/>
            <person name="Wen B."/>
            <person name="Zhang N."/>
            <person name="Huang Z."/>
            <person name="Zhu Q."/>
            <person name="Feng Y."/>
            <person name="Mount A."/>
            <person name="Hedgecock D."/>
            <person name="Xu Z."/>
            <person name="Liu Y."/>
            <person name="Domazet-Loso T."/>
            <person name="Du Y."/>
            <person name="Sun X."/>
            <person name="Zhang S."/>
            <person name="Liu B."/>
            <person name="Cheng P."/>
            <person name="Jiang X."/>
            <person name="Li J."/>
            <person name="Fan D."/>
            <person name="Wang W."/>
            <person name="Fu W."/>
            <person name="Wang T."/>
            <person name="Wang B."/>
            <person name="Zhang J."/>
            <person name="Peng Z."/>
            <person name="Li Y."/>
            <person name="Li N."/>
            <person name="Wang J."/>
            <person name="Chen M."/>
            <person name="He Y."/>
            <person name="Tan F."/>
            <person name="Song X."/>
            <person name="Zheng Q."/>
            <person name="Huang R."/>
            <person name="Yang H."/>
            <person name="Du X."/>
            <person name="Chen L."/>
            <person name="Yang M."/>
            <person name="Gaffney P.M."/>
            <person name="Wang S."/>
            <person name="Luo L."/>
            <person name="She Z."/>
            <person name="Ming Y."/>
            <person name="Huang W."/>
            <person name="Zhang S."/>
            <person name="Huang B."/>
            <person name="Zhang Y."/>
            <person name="Qu T."/>
            <person name="Ni P."/>
            <person name="Miao G."/>
            <person name="Wang J."/>
            <person name="Wang Q."/>
            <person name="Steinberg C.E."/>
            <person name="Wang H."/>
            <person name="Li N."/>
            <person name="Qian L."/>
            <person name="Zhang G."/>
            <person name="Li Y."/>
            <person name="Yang H."/>
            <person name="Liu X."/>
            <person name="Wang J."/>
            <person name="Yin Y."/>
            <person name="Wang J."/>
        </authorList>
    </citation>
    <scope>NUCLEOTIDE SEQUENCE [LARGE SCALE GENOMIC DNA]</scope>
    <source>
        <strain evidence="1">05x7-T-G4-1.051#20</strain>
    </source>
</reference>
<dbReference type="EMBL" id="JH816265">
    <property type="protein sequence ID" value="EKC38966.1"/>
    <property type="molecule type" value="Genomic_DNA"/>
</dbReference>
<sequence length="52" mass="5766">MEIDEIAPKVGLGFKPIPKPRKSIPKPCSENSKQKFAVDCLAIMKELAKIIN</sequence>
<organism evidence="1">
    <name type="scientific">Magallana gigas</name>
    <name type="common">Pacific oyster</name>
    <name type="synonym">Crassostrea gigas</name>
    <dbReference type="NCBI Taxonomy" id="29159"/>
    <lineage>
        <taxon>Eukaryota</taxon>
        <taxon>Metazoa</taxon>
        <taxon>Spiralia</taxon>
        <taxon>Lophotrochozoa</taxon>
        <taxon>Mollusca</taxon>
        <taxon>Bivalvia</taxon>
        <taxon>Autobranchia</taxon>
        <taxon>Pteriomorphia</taxon>
        <taxon>Ostreida</taxon>
        <taxon>Ostreoidea</taxon>
        <taxon>Ostreidae</taxon>
        <taxon>Magallana</taxon>
    </lineage>
</organism>
<dbReference type="AlphaFoldDB" id="K1RVV8"/>
<gene>
    <name evidence="1" type="ORF">CGI_10026734</name>
</gene>